<dbReference type="Gene3D" id="3.60.140.10">
    <property type="entry name" value="CNF1/YfiH-like putative cysteine hydrolases"/>
    <property type="match status" value="1"/>
</dbReference>
<protein>
    <recommendedName>
        <fullName evidence="16">Purine nucleoside phosphorylase</fullName>
    </recommendedName>
</protein>
<reference evidence="17 18" key="1">
    <citation type="submission" date="2019-05" db="EMBL/GenBank/DDBJ databases">
        <title>Nakamurella sp. N5BH11, whole genome shotgun sequence.</title>
        <authorList>
            <person name="Tuo L."/>
        </authorList>
    </citation>
    <scope>NUCLEOTIDE SEQUENCE [LARGE SCALE GENOMIC DNA]</scope>
    <source>
        <strain evidence="17 18">N5BH11</strain>
    </source>
</reference>
<evidence type="ECO:0000256" key="4">
    <source>
        <dbReference type="ARBA" id="ARBA00003215"/>
    </source>
</evidence>
<comment type="catalytic activity">
    <reaction evidence="1">
        <text>inosine + phosphate = alpha-D-ribose 1-phosphate + hypoxanthine</text>
        <dbReference type="Rhea" id="RHEA:27646"/>
        <dbReference type="ChEBI" id="CHEBI:17368"/>
        <dbReference type="ChEBI" id="CHEBI:17596"/>
        <dbReference type="ChEBI" id="CHEBI:43474"/>
        <dbReference type="ChEBI" id="CHEBI:57720"/>
        <dbReference type="EC" id="2.4.2.1"/>
    </reaction>
    <physiologicalReaction direction="left-to-right" evidence="1">
        <dbReference type="Rhea" id="RHEA:27647"/>
    </physiologicalReaction>
</comment>
<gene>
    <name evidence="17" type="primary">pgeF</name>
    <name evidence="17" type="ORF">FDO65_00240</name>
</gene>
<dbReference type="InterPro" id="IPR011324">
    <property type="entry name" value="Cytotoxic_necrot_fac-like_cat"/>
</dbReference>
<dbReference type="FunFam" id="3.60.140.10:FF:000003">
    <property type="entry name" value="Polyphenol oxidase"/>
    <property type="match status" value="1"/>
</dbReference>
<evidence type="ECO:0000256" key="1">
    <source>
        <dbReference type="ARBA" id="ARBA00000553"/>
    </source>
</evidence>
<proteinExistence type="inferred from homology"/>
<evidence type="ECO:0000256" key="7">
    <source>
        <dbReference type="ARBA" id="ARBA00022679"/>
    </source>
</evidence>
<keyword evidence="10" id="KW-0862">Zinc</keyword>
<comment type="cofactor">
    <cofactor evidence="2">
        <name>Zn(2+)</name>
        <dbReference type="ChEBI" id="CHEBI:29105"/>
    </cofactor>
</comment>
<evidence type="ECO:0000256" key="13">
    <source>
        <dbReference type="ARBA" id="ARBA00047989"/>
    </source>
</evidence>
<evidence type="ECO:0000313" key="17">
    <source>
        <dbReference type="EMBL" id="TKV60204.1"/>
    </source>
</evidence>
<evidence type="ECO:0000256" key="3">
    <source>
        <dbReference type="ARBA" id="ARBA00001973"/>
    </source>
</evidence>
<keyword evidence="18" id="KW-1185">Reference proteome</keyword>
<comment type="cofactor">
    <cofactor evidence="3">
        <name>Cu(2+)</name>
        <dbReference type="ChEBI" id="CHEBI:29036"/>
    </cofactor>
</comment>
<evidence type="ECO:0000256" key="14">
    <source>
        <dbReference type="ARBA" id="ARBA00048968"/>
    </source>
</evidence>
<evidence type="ECO:0000256" key="12">
    <source>
        <dbReference type="ARBA" id="ARBA00023008"/>
    </source>
</evidence>
<dbReference type="PANTHER" id="PTHR30616">
    <property type="entry name" value="UNCHARACTERIZED PROTEIN YFIH"/>
    <property type="match status" value="1"/>
</dbReference>
<organism evidence="17 18">
    <name type="scientific">Nakamurella flava</name>
    <dbReference type="NCBI Taxonomy" id="2576308"/>
    <lineage>
        <taxon>Bacteria</taxon>
        <taxon>Bacillati</taxon>
        <taxon>Actinomycetota</taxon>
        <taxon>Actinomycetes</taxon>
        <taxon>Nakamurellales</taxon>
        <taxon>Nakamurellaceae</taxon>
        <taxon>Nakamurella</taxon>
    </lineage>
</organism>
<evidence type="ECO:0000256" key="5">
    <source>
        <dbReference type="ARBA" id="ARBA00007353"/>
    </source>
</evidence>
<dbReference type="NCBIfam" id="TIGR00726">
    <property type="entry name" value="peptidoglycan editing factor PgeF"/>
    <property type="match status" value="1"/>
</dbReference>
<comment type="catalytic activity">
    <reaction evidence="14">
        <text>adenosine + phosphate = alpha-D-ribose 1-phosphate + adenine</text>
        <dbReference type="Rhea" id="RHEA:27642"/>
        <dbReference type="ChEBI" id="CHEBI:16335"/>
        <dbReference type="ChEBI" id="CHEBI:16708"/>
        <dbReference type="ChEBI" id="CHEBI:43474"/>
        <dbReference type="ChEBI" id="CHEBI:57720"/>
        <dbReference type="EC" id="2.4.2.1"/>
    </reaction>
    <physiologicalReaction direction="left-to-right" evidence="14">
        <dbReference type="Rhea" id="RHEA:27643"/>
    </physiologicalReaction>
</comment>
<evidence type="ECO:0000313" key="18">
    <source>
        <dbReference type="Proteomes" id="UP000306985"/>
    </source>
</evidence>
<keyword evidence="12" id="KW-0186">Copper</keyword>
<evidence type="ECO:0000256" key="2">
    <source>
        <dbReference type="ARBA" id="ARBA00001947"/>
    </source>
</evidence>
<dbReference type="Proteomes" id="UP000306985">
    <property type="component" value="Unassembled WGS sequence"/>
</dbReference>
<dbReference type="InterPro" id="IPR038371">
    <property type="entry name" value="Cu_polyphenol_OxRdtase_sf"/>
</dbReference>
<dbReference type="GO" id="GO:0016787">
    <property type="term" value="F:hydrolase activity"/>
    <property type="evidence" value="ECO:0007669"/>
    <property type="project" value="UniProtKB-KW"/>
</dbReference>
<keyword evidence="9" id="KW-0378">Hydrolase</keyword>
<comment type="subunit">
    <text evidence="6">Homodimer.</text>
</comment>
<sequence length="257" mass="26278">MGAAGSARPDRRTATLRIRRVLTTRRGGVSRRPYDSFNLGDHVGDDPRAVAANRARLAAGLGVRPGSVVWMDQVHGTTVATVTGPVTGPLPATDGVVTAIPGLALAVLVADCVPMLAGDPQAGVVAAVHAGRRGASDGIADRMVEAMVAAGARVGSIEVLLGPAACGRCYEVPAAMRDEVEAALPGAACTTGRGTPGLDLRAGLSRRLRERGVAGVAVDKRCTITDPELYSHRRQAPTGRLAGVVWMDAAGTAGRPS</sequence>
<dbReference type="CDD" id="cd16833">
    <property type="entry name" value="YfiH"/>
    <property type="match status" value="1"/>
</dbReference>
<evidence type="ECO:0000256" key="9">
    <source>
        <dbReference type="ARBA" id="ARBA00022801"/>
    </source>
</evidence>
<dbReference type="InterPro" id="IPR003730">
    <property type="entry name" value="Cu_polyphenol_OxRdtase"/>
</dbReference>
<keyword evidence="11" id="KW-0560">Oxidoreductase</keyword>
<dbReference type="GO" id="GO:0005507">
    <property type="term" value="F:copper ion binding"/>
    <property type="evidence" value="ECO:0007669"/>
    <property type="project" value="TreeGrafter"/>
</dbReference>
<evidence type="ECO:0000256" key="11">
    <source>
        <dbReference type="ARBA" id="ARBA00023002"/>
    </source>
</evidence>
<dbReference type="OrthoDB" id="4279at2"/>
<dbReference type="SUPFAM" id="SSF64438">
    <property type="entry name" value="CNF1/YfiH-like putative cysteine hydrolases"/>
    <property type="match status" value="1"/>
</dbReference>
<dbReference type="EMBL" id="SZZH01000001">
    <property type="protein sequence ID" value="TKV60204.1"/>
    <property type="molecule type" value="Genomic_DNA"/>
</dbReference>
<keyword evidence="7" id="KW-0808">Transferase</keyword>
<keyword evidence="8" id="KW-0479">Metal-binding</keyword>
<comment type="caution">
    <text evidence="17">The sequence shown here is derived from an EMBL/GenBank/DDBJ whole genome shotgun (WGS) entry which is preliminary data.</text>
</comment>
<evidence type="ECO:0000256" key="8">
    <source>
        <dbReference type="ARBA" id="ARBA00022723"/>
    </source>
</evidence>
<dbReference type="PANTHER" id="PTHR30616:SF2">
    <property type="entry name" value="PURINE NUCLEOSIDE PHOSPHORYLASE LACC1"/>
    <property type="match status" value="1"/>
</dbReference>
<evidence type="ECO:0000256" key="16">
    <source>
        <dbReference type="RuleBase" id="RU361274"/>
    </source>
</evidence>
<evidence type="ECO:0000256" key="10">
    <source>
        <dbReference type="ARBA" id="ARBA00022833"/>
    </source>
</evidence>
<accession>A0A4U6QIH5</accession>
<dbReference type="Pfam" id="PF02578">
    <property type="entry name" value="Cu-oxidase_4"/>
    <property type="match status" value="1"/>
</dbReference>
<comment type="catalytic activity">
    <reaction evidence="13">
        <text>adenosine + H2O + H(+) = inosine + NH4(+)</text>
        <dbReference type="Rhea" id="RHEA:24408"/>
        <dbReference type="ChEBI" id="CHEBI:15377"/>
        <dbReference type="ChEBI" id="CHEBI:15378"/>
        <dbReference type="ChEBI" id="CHEBI:16335"/>
        <dbReference type="ChEBI" id="CHEBI:17596"/>
        <dbReference type="ChEBI" id="CHEBI:28938"/>
        <dbReference type="EC" id="3.5.4.4"/>
    </reaction>
    <physiologicalReaction direction="left-to-right" evidence="13">
        <dbReference type="Rhea" id="RHEA:24409"/>
    </physiologicalReaction>
</comment>
<dbReference type="AlphaFoldDB" id="A0A4U6QIH5"/>
<evidence type="ECO:0000256" key="15">
    <source>
        <dbReference type="ARBA" id="ARBA00049893"/>
    </source>
</evidence>
<name>A0A4U6QIH5_9ACTN</name>
<comment type="similarity">
    <text evidence="5 16">Belongs to the purine nucleoside phosphorylase YfiH/LACC1 family.</text>
</comment>
<comment type="function">
    <text evidence="4">Purine nucleoside enzyme that catalyzes the phosphorolysis of adenosine and inosine nucleosides, yielding D-ribose 1-phosphate and the respective free bases, adenine and hypoxanthine. Also catalyzes the phosphorolysis of S-methyl-5'-thioadenosine into adenine and S-methyl-5-thio-alpha-D-ribose 1-phosphate. Also has adenosine deaminase activity.</text>
</comment>
<dbReference type="GO" id="GO:0017061">
    <property type="term" value="F:S-methyl-5-thioadenosine phosphorylase activity"/>
    <property type="evidence" value="ECO:0007669"/>
    <property type="project" value="UniProtKB-EC"/>
</dbReference>
<evidence type="ECO:0000256" key="6">
    <source>
        <dbReference type="ARBA" id="ARBA00011738"/>
    </source>
</evidence>
<comment type="catalytic activity">
    <reaction evidence="15">
        <text>S-methyl-5'-thioadenosine + phosphate = 5-(methylsulfanyl)-alpha-D-ribose 1-phosphate + adenine</text>
        <dbReference type="Rhea" id="RHEA:11852"/>
        <dbReference type="ChEBI" id="CHEBI:16708"/>
        <dbReference type="ChEBI" id="CHEBI:17509"/>
        <dbReference type="ChEBI" id="CHEBI:43474"/>
        <dbReference type="ChEBI" id="CHEBI:58533"/>
        <dbReference type="EC" id="2.4.2.28"/>
    </reaction>
    <physiologicalReaction direction="left-to-right" evidence="15">
        <dbReference type="Rhea" id="RHEA:11853"/>
    </physiologicalReaction>
</comment>
<dbReference type="GO" id="GO:0016491">
    <property type="term" value="F:oxidoreductase activity"/>
    <property type="evidence" value="ECO:0007669"/>
    <property type="project" value="UniProtKB-KW"/>
</dbReference>